<evidence type="ECO:0000256" key="1">
    <source>
        <dbReference type="SAM" id="Phobius"/>
    </source>
</evidence>
<gene>
    <name evidence="3" type="ORF">OLC1_LOCUS8763</name>
</gene>
<dbReference type="PANTHER" id="PTHR38389:SF1">
    <property type="entry name" value="DNA-DIRECTED RNA POLYMERASE SUBUNIT BETA"/>
    <property type="match status" value="1"/>
</dbReference>
<keyword evidence="1" id="KW-0812">Transmembrane</keyword>
<dbReference type="AlphaFoldDB" id="A0AAV1CVN9"/>
<proteinExistence type="predicted"/>
<keyword evidence="1" id="KW-0472">Membrane</keyword>
<feature type="transmembrane region" description="Helical" evidence="1">
    <location>
        <begin position="111"/>
        <end position="128"/>
    </location>
</feature>
<evidence type="ECO:0000313" key="4">
    <source>
        <dbReference type="Proteomes" id="UP001161247"/>
    </source>
</evidence>
<accession>A0AAV1CVN9</accession>
<name>A0AAV1CVN9_OLDCO</name>
<keyword evidence="1" id="KW-1133">Transmembrane helix</keyword>
<sequence length="135" mass="15133">MITKLQATFHCCFFKNKMLVLDNAILCGGNGISHLFLLEKRSTRTCSIVGFAKKNNNFSENSKAQQLKISRTLVAQSAIGVFALGFVDSGYSGDWSRIGVISKEAEDFLKLAAFFVVPFCFFLVLWLFNKQSEEE</sequence>
<dbReference type="InterPro" id="IPR057209">
    <property type="entry name" value="DUF7887"/>
</dbReference>
<evidence type="ECO:0000313" key="3">
    <source>
        <dbReference type="EMBL" id="CAI9098593.1"/>
    </source>
</evidence>
<evidence type="ECO:0000259" key="2">
    <source>
        <dbReference type="Pfam" id="PF25397"/>
    </source>
</evidence>
<dbReference type="PANTHER" id="PTHR38389">
    <property type="entry name" value="DNA-DIRECTED RNA POLYMERASE SUBUNIT BETA"/>
    <property type="match status" value="1"/>
</dbReference>
<dbReference type="Proteomes" id="UP001161247">
    <property type="component" value="Chromosome 3"/>
</dbReference>
<dbReference type="Pfam" id="PF25397">
    <property type="entry name" value="DUF7887"/>
    <property type="match status" value="1"/>
</dbReference>
<organism evidence="3 4">
    <name type="scientific">Oldenlandia corymbosa var. corymbosa</name>
    <dbReference type="NCBI Taxonomy" id="529605"/>
    <lineage>
        <taxon>Eukaryota</taxon>
        <taxon>Viridiplantae</taxon>
        <taxon>Streptophyta</taxon>
        <taxon>Embryophyta</taxon>
        <taxon>Tracheophyta</taxon>
        <taxon>Spermatophyta</taxon>
        <taxon>Magnoliopsida</taxon>
        <taxon>eudicotyledons</taxon>
        <taxon>Gunneridae</taxon>
        <taxon>Pentapetalae</taxon>
        <taxon>asterids</taxon>
        <taxon>lamiids</taxon>
        <taxon>Gentianales</taxon>
        <taxon>Rubiaceae</taxon>
        <taxon>Rubioideae</taxon>
        <taxon>Spermacoceae</taxon>
        <taxon>Hedyotis-Oldenlandia complex</taxon>
        <taxon>Oldenlandia</taxon>
    </lineage>
</organism>
<keyword evidence="4" id="KW-1185">Reference proteome</keyword>
<feature type="transmembrane region" description="Helical" evidence="1">
    <location>
        <begin position="73"/>
        <end position="91"/>
    </location>
</feature>
<feature type="domain" description="DUF7887" evidence="2">
    <location>
        <begin position="69"/>
        <end position="130"/>
    </location>
</feature>
<reference evidence="3" key="1">
    <citation type="submission" date="2023-03" db="EMBL/GenBank/DDBJ databases">
        <authorList>
            <person name="Julca I."/>
        </authorList>
    </citation>
    <scope>NUCLEOTIDE SEQUENCE</scope>
</reference>
<dbReference type="EMBL" id="OX459120">
    <property type="protein sequence ID" value="CAI9098593.1"/>
    <property type="molecule type" value="Genomic_DNA"/>
</dbReference>
<protein>
    <submittedName>
        <fullName evidence="3">OLC1v1035269C1</fullName>
    </submittedName>
</protein>